<dbReference type="Proteomes" id="UP001152797">
    <property type="component" value="Unassembled WGS sequence"/>
</dbReference>
<evidence type="ECO:0000313" key="5">
    <source>
        <dbReference type="Proteomes" id="UP001152797"/>
    </source>
</evidence>
<dbReference type="AlphaFoldDB" id="A0A9P1FYK2"/>
<dbReference type="PANTHER" id="PTHR34598:SF3">
    <property type="entry name" value="OXIDOREDUCTASE AN1597"/>
    <property type="match status" value="1"/>
</dbReference>
<dbReference type="EMBL" id="CAMXCT010001590">
    <property type="protein sequence ID" value="CAI3991415.1"/>
    <property type="molecule type" value="Genomic_DNA"/>
</dbReference>
<protein>
    <submittedName>
        <fullName evidence="4">Uncharacterized protein in dcmA 3'region</fullName>
    </submittedName>
</protein>
<evidence type="ECO:0000313" key="4">
    <source>
        <dbReference type="EMBL" id="CAL4778727.1"/>
    </source>
</evidence>
<dbReference type="EMBL" id="CAMXCT030001590">
    <property type="protein sequence ID" value="CAL4778727.1"/>
    <property type="molecule type" value="Genomic_DNA"/>
</dbReference>
<evidence type="ECO:0000313" key="3">
    <source>
        <dbReference type="EMBL" id="CAL1144790.1"/>
    </source>
</evidence>
<name>A0A9P1FYK2_9DINO</name>
<gene>
    <name evidence="2" type="ORF">C1SCF055_LOCUS18328</name>
</gene>
<dbReference type="PANTHER" id="PTHR34598">
    <property type="entry name" value="BLL6449 PROTEIN"/>
    <property type="match status" value="1"/>
</dbReference>
<comment type="caution">
    <text evidence="2">The sequence shown here is derived from an EMBL/GenBank/DDBJ whole genome shotgun (WGS) entry which is preliminary data.</text>
</comment>
<comment type="similarity">
    <text evidence="1">Belongs to the asaB hydroxylase/desaturase family.</text>
</comment>
<dbReference type="OrthoDB" id="412788at2759"/>
<sequence>MGKIISAQVKMMDGRNRQLTMRENGFELVEQPTGMSRQDFFDDNIVRQKYYPLCVETIKKVTGAPIVICFHHLVRGHGTGKPFAGLAHADYSTWTATNLLQDTPPPGIMDFKGRLSVMNLWRNINPDSPIQNHFLACCDGASVLAPDDFISVRVPTWEGKETHMYHMCGNNHRLHKWYYYPLQTADENLIFMQYDSDPHVKCRYTFHSSVSVDDGTLDYKRETPSCVFRESIEVRCVAYFPDAENTLPDWTLPADMRVDAAVEACKTHTKHVKASPDRRYQMGAASFIMADNHRGWLMEMLEYNRRVAHHAAYKDLTDDQQEEVAERVANDQNWKSFMDEWAATMFEGKDPLSAAVEFVELHLLGFQKWAPVHRDRTKTSIQEGHIKEMVTGTCAHFKGQDRYPFTTLKASDWPSVWKRLQAADLESKLRDLATSVGT</sequence>
<dbReference type="InterPro" id="IPR044053">
    <property type="entry name" value="AsaB-like"/>
</dbReference>
<organism evidence="2">
    <name type="scientific">Cladocopium goreaui</name>
    <dbReference type="NCBI Taxonomy" id="2562237"/>
    <lineage>
        <taxon>Eukaryota</taxon>
        <taxon>Sar</taxon>
        <taxon>Alveolata</taxon>
        <taxon>Dinophyceae</taxon>
        <taxon>Suessiales</taxon>
        <taxon>Symbiodiniaceae</taxon>
        <taxon>Cladocopium</taxon>
    </lineage>
</organism>
<dbReference type="GO" id="GO:0016491">
    <property type="term" value="F:oxidoreductase activity"/>
    <property type="evidence" value="ECO:0007669"/>
    <property type="project" value="InterPro"/>
</dbReference>
<dbReference type="NCBIfam" id="NF041278">
    <property type="entry name" value="CmcJ_NvfI_EfuI"/>
    <property type="match status" value="1"/>
</dbReference>
<proteinExistence type="inferred from homology"/>
<dbReference type="EMBL" id="CAMXCT020001590">
    <property type="protein sequence ID" value="CAL1144790.1"/>
    <property type="molecule type" value="Genomic_DNA"/>
</dbReference>
<evidence type="ECO:0000313" key="2">
    <source>
        <dbReference type="EMBL" id="CAI3991415.1"/>
    </source>
</evidence>
<accession>A0A9P1FYK2</accession>
<reference evidence="2" key="1">
    <citation type="submission" date="2022-10" db="EMBL/GenBank/DDBJ databases">
        <authorList>
            <person name="Chen Y."/>
            <person name="Dougan E. K."/>
            <person name="Chan C."/>
            <person name="Rhodes N."/>
            <person name="Thang M."/>
        </authorList>
    </citation>
    <scope>NUCLEOTIDE SEQUENCE</scope>
</reference>
<reference evidence="3" key="2">
    <citation type="submission" date="2024-04" db="EMBL/GenBank/DDBJ databases">
        <authorList>
            <person name="Chen Y."/>
            <person name="Shah S."/>
            <person name="Dougan E. K."/>
            <person name="Thang M."/>
            <person name="Chan C."/>
        </authorList>
    </citation>
    <scope>NUCLEOTIDE SEQUENCE [LARGE SCALE GENOMIC DNA]</scope>
</reference>
<keyword evidence="5" id="KW-1185">Reference proteome</keyword>
<evidence type="ECO:0000256" key="1">
    <source>
        <dbReference type="ARBA" id="ARBA00023604"/>
    </source>
</evidence>